<protein>
    <submittedName>
        <fullName evidence="5">Proline iminopeptidase-family hydrolase</fullName>
    </submittedName>
</protein>
<dbReference type="InterPro" id="IPR050266">
    <property type="entry name" value="AB_hydrolase_sf"/>
</dbReference>
<evidence type="ECO:0000313" key="6">
    <source>
        <dbReference type="Proteomes" id="UP001501469"/>
    </source>
</evidence>
<dbReference type="SUPFAM" id="SSF53474">
    <property type="entry name" value="alpha/beta-Hydrolases"/>
    <property type="match status" value="1"/>
</dbReference>
<dbReference type="GO" id="GO:0016787">
    <property type="term" value="F:hydrolase activity"/>
    <property type="evidence" value="ECO:0007669"/>
    <property type="project" value="UniProtKB-KW"/>
</dbReference>
<dbReference type="InterPro" id="IPR029058">
    <property type="entry name" value="AB_hydrolase_fold"/>
</dbReference>
<dbReference type="PRINTS" id="PR00793">
    <property type="entry name" value="PROAMNOPTASE"/>
</dbReference>
<name>A0ABP7U993_9BACT</name>
<dbReference type="Pfam" id="PF00561">
    <property type="entry name" value="Abhydrolase_1"/>
    <property type="match status" value="1"/>
</dbReference>
<sequence>MPTTLLPLKFMKKLTLLVLLAMLAIGTAALPGCNQPNPTAETPAASGTLASYFENSETGLQDGNVRVIPISTPKGKFNVWTKQYGNNPKIKVLLLNGGPGATHEYFECFENFLPKEGIEFIYYDQLGCGNSDNPKDTAMWSLPRYVEEVEQVRQALKLDSSNFFLLGHSWGGILAAEYAFKYQQHLKGLIISNMMMSCPDYGKYADEVLAKQMKPEVLAEIRQLEAKKDFGNPRYMGLLEPNFYAEHLCRIVPNPEPVTRSLGKINQSLYVTMQGPSEFGILGKLTNWNRVPDLPKLRVPVLSIGGKHDTMDPNHMRMIATKVQRGNSLICPNGSHMSMYDDQQTYFKGLLTFLKSVDAGTLKPGAEL</sequence>
<keyword evidence="3" id="KW-0732">Signal</keyword>
<dbReference type="InterPro" id="IPR002410">
    <property type="entry name" value="Peptidase_S33"/>
</dbReference>
<dbReference type="NCBIfam" id="TIGR01250">
    <property type="entry name" value="pro_imino_pep_2"/>
    <property type="match status" value="1"/>
</dbReference>
<organism evidence="5 6">
    <name type="scientific">Hymenobacter glaciei</name>
    <dbReference type="NCBI Taxonomy" id="877209"/>
    <lineage>
        <taxon>Bacteria</taxon>
        <taxon>Pseudomonadati</taxon>
        <taxon>Bacteroidota</taxon>
        <taxon>Cytophagia</taxon>
        <taxon>Cytophagales</taxon>
        <taxon>Hymenobacteraceae</taxon>
        <taxon>Hymenobacter</taxon>
    </lineage>
</organism>
<proteinExistence type="inferred from homology"/>
<dbReference type="PANTHER" id="PTHR43798">
    <property type="entry name" value="MONOACYLGLYCEROL LIPASE"/>
    <property type="match status" value="1"/>
</dbReference>
<feature type="signal peptide" evidence="3">
    <location>
        <begin position="1"/>
        <end position="29"/>
    </location>
</feature>
<evidence type="ECO:0000256" key="3">
    <source>
        <dbReference type="SAM" id="SignalP"/>
    </source>
</evidence>
<comment type="similarity">
    <text evidence="1">Belongs to the peptidase S33 family.</text>
</comment>
<evidence type="ECO:0000313" key="5">
    <source>
        <dbReference type="EMBL" id="GAA4038297.1"/>
    </source>
</evidence>
<dbReference type="EMBL" id="BAABDK010000017">
    <property type="protein sequence ID" value="GAA4038297.1"/>
    <property type="molecule type" value="Genomic_DNA"/>
</dbReference>
<accession>A0ABP7U993</accession>
<gene>
    <name evidence="5" type="ORF">GCM10022409_24680</name>
</gene>
<comment type="caution">
    <text evidence="5">The sequence shown here is derived from an EMBL/GenBank/DDBJ whole genome shotgun (WGS) entry which is preliminary data.</text>
</comment>
<evidence type="ECO:0000259" key="4">
    <source>
        <dbReference type="Pfam" id="PF00561"/>
    </source>
</evidence>
<reference evidence="6" key="1">
    <citation type="journal article" date="2019" name="Int. J. Syst. Evol. Microbiol.">
        <title>The Global Catalogue of Microorganisms (GCM) 10K type strain sequencing project: providing services to taxonomists for standard genome sequencing and annotation.</title>
        <authorList>
            <consortium name="The Broad Institute Genomics Platform"/>
            <consortium name="The Broad Institute Genome Sequencing Center for Infectious Disease"/>
            <person name="Wu L."/>
            <person name="Ma J."/>
        </authorList>
    </citation>
    <scope>NUCLEOTIDE SEQUENCE [LARGE SCALE GENOMIC DNA]</scope>
    <source>
        <strain evidence="6">JCM 17225</strain>
    </source>
</reference>
<feature type="domain" description="AB hydrolase-1" evidence="4">
    <location>
        <begin position="92"/>
        <end position="341"/>
    </location>
</feature>
<keyword evidence="2 5" id="KW-0378">Hydrolase</keyword>
<feature type="chain" id="PRO_5046260901" evidence="3">
    <location>
        <begin position="30"/>
        <end position="368"/>
    </location>
</feature>
<dbReference type="InterPro" id="IPR000073">
    <property type="entry name" value="AB_hydrolase_1"/>
</dbReference>
<dbReference type="InterPro" id="IPR005945">
    <property type="entry name" value="Pro_imino_pep"/>
</dbReference>
<dbReference type="PANTHER" id="PTHR43798:SF33">
    <property type="entry name" value="HYDROLASE, PUTATIVE (AFU_ORTHOLOGUE AFUA_2G14860)-RELATED"/>
    <property type="match status" value="1"/>
</dbReference>
<keyword evidence="6" id="KW-1185">Reference proteome</keyword>
<dbReference type="Proteomes" id="UP001501469">
    <property type="component" value="Unassembled WGS sequence"/>
</dbReference>
<evidence type="ECO:0000256" key="1">
    <source>
        <dbReference type="ARBA" id="ARBA00010088"/>
    </source>
</evidence>
<dbReference type="Gene3D" id="3.40.50.1820">
    <property type="entry name" value="alpha/beta hydrolase"/>
    <property type="match status" value="1"/>
</dbReference>
<evidence type="ECO:0000256" key="2">
    <source>
        <dbReference type="ARBA" id="ARBA00022801"/>
    </source>
</evidence>